<protein>
    <submittedName>
        <fullName evidence="2">FTH domain-containing protein</fullName>
    </submittedName>
</protein>
<name>A0A1I7XKV6_HETBA</name>
<dbReference type="Proteomes" id="UP000095283">
    <property type="component" value="Unplaced"/>
</dbReference>
<dbReference type="AlphaFoldDB" id="A0A1I7XKV6"/>
<sequence>MVFVNVTHCNVDIEASQNSDITVLTRERDESQLVDSFFPRSSTRTSFNSGDIRELKLVSKQLKRLIERHWRPAFFILPLKIQLKILIEINITLDFYDRLRDLLLENRITCNMLSFSSCDFNDEEIMTIVDRLLGATEANQLMISEHRNINIRFEKEFFWMPSIRKLKELGLRIECDFSDDDLSATDYRVLYLRRCRISEYALRRFLEQMASENANPEVAGDSRLAPSEMTSKDYYFDSYAHFGIHEVKLSVTLISLESGLTNISCYNFMVYISYSFIYS</sequence>
<organism evidence="1 2">
    <name type="scientific">Heterorhabditis bacteriophora</name>
    <name type="common">Entomopathogenic nematode worm</name>
    <dbReference type="NCBI Taxonomy" id="37862"/>
    <lineage>
        <taxon>Eukaryota</taxon>
        <taxon>Metazoa</taxon>
        <taxon>Ecdysozoa</taxon>
        <taxon>Nematoda</taxon>
        <taxon>Chromadorea</taxon>
        <taxon>Rhabditida</taxon>
        <taxon>Rhabditina</taxon>
        <taxon>Rhabditomorpha</taxon>
        <taxon>Strongyloidea</taxon>
        <taxon>Heterorhabditidae</taxon>
        <taxon>Heterorhabditis</taxon>
    </lineage>
</organism>
<accession>A0A1I7XKV6</accession>
<evidence type="ECO:0000313" key="2">
    <source>
        <dbReference type="WBParaSite" id="Hba_18415"/>
    </source>
</evidence>
<dbReference type="WBParaSite" id="Hba_18415">
    <property type="protein sequence ID" value="Hba_18415"/>
    <property type="gene ID" value="Hba_18415"/>
</dbReference>
<evidence type="ECO:0000313" key="1">
    <source>
        <dbReference type="Proteomes" id="UP000095283"/>
    </source>
</evidence>
<keyword evidence="1" id="KW-1185">Reference proteome</keyword>
<reference evidence="2" key="1">
    <citation type="submission" date="2016-11" db="UniProtKB">
        <authorList>
            <consortium name="WormBaseParasite"/>
        </authorList>
    </citation>
    <scope>IDENTIFICATION</scope>
</reference>
<proteinExistence type="predicted"/>